<dbReference type="Pfam" id="PF13855">
    <property type="entry name" value="LRR_8"/>
    <property type="match status" value="2"/>
</dbReference>
<comment type="caution">
    <text evidence="15">The sequence shown here is derived from an EMBL/GenBank/DDBJ whole genome shotgun (WGS) entry which is preliminary data.</text>
</comment>
<evidence type="ECO:0000256" key="11">
    <source>
        <dbReference type="ARBA" id="ARBA00023180"/>
    </source>
</evidence>
<keyword evidence="5" id="KW-1070">Brassinosteroid signaling pathway</keyword>
<dbReference type="PANTHER" id="PTHR48063:SF40">
    <property type="entry name" value="LEUCINE-RICH REPEAT-CONTAINING N-TERMINAL PLANT-TYPE DOMAIN-CONTAINING PROTEIN"/>
    <property type="match status" value="1"/>
</dbReference>
<name>A0A811P585_9POAL</name>
<comment type="subcellular location">
    <subcellularLocation>
        <location evidence="1">Cell membrane</location>
        <topology evidence="1">Single-pass type I membrane protein</topology>
    </subcellularLocation>
</comment>
<feature type="signal peptide" evidence="13">
    <location>
        <begin position="1"/>
        <end position="27"/>
    </location>
</feature>
<dbReference type="Pfam" id="PF00560">
    <property type="entry name" value="LRR_1"/>
    <property type="match status" value="11"/>
</dbReference>
<dbReference type="PANTHER" id="PTHR48063">
    <property type="entry name" value="LRR RECEPTOR-LIKE KINASE"/>
    <property type="match status" value="1"/>
</dbReference>
<evidence type="ECO:0000256" key="8">
    <source>
        <dbReference type="ARBA" id="ARBA00022737"/>
    </source>
</evidence>
<organism evidence="15 16">
    <name type="scientific">Miscanthus lutarioriparius</name>
    <dbReference type="NCBI Taxonomy" id="422564"/>
    <lineage>
        <taxon>Eukaryota</taxon>
        <taxon>Viridiplantae</taxon>
        <taxon>Streptophyta</taxon>
        <taxon>Embryophyta</taxon>
        <taxon>Tracheophyta</taxon>
        <taxon>Spermatophyta</taxon>
        <taxon>Magnoliopsida</taxon>
        <taxon>Liliopsida</taxon>
        <taxon>Poales</taxon>
        <taxon>Poaceae</taxon>
        <taxon>PACMAD clade</taxon>
        <taxon>Panicoideae</taxon>
        <taxon>Andropogonodae</taxon>
        <taxon>Andropogoneae</taxon>
        <taxon>Saccharinae</taxon>
        <taxon>Miscanthus</taxon>
    </lineage>
</organism>
<keyword evidence="4" id="KW-0433">Leucine-rich repeat</keyword>
<dbReference type="SUPFAM" id="SSF52058">
    <property type="entry name" value="L domain-like"/>
    <property type="match status" value="3"/>
</dbReference>
<evidence type="ECO:0000256" key="1">
    <source>
        <dbReference type="ARBA" id="ARBA00004251"/>
    </source>
</evidence>
<dbReference type="PROSITE" id="PS51450">
    <property type="entry name" value="LRR"/>
    <property type="match status" value="1"/>
</dbReference>
<dbReference type="Proteomes" id="UP000604825">
    <property type="component" value="Unassembled WGS sequence"/>
</dbReference>
<dbReference type="InterPro" id="IPR001611">
    <property type="entry name" value="Leu-rich_rpt"/>
</dbReference>
<dbReference type="SUPFAM" id="SSF52047">
    <property type="entry name" value="RNI-like"/>
    <property type="match status" value="1"/>
</dbReference>
<dbReference type="Pfam" id="PF08263">
    <property type="entry name" value="LRRNT_2"/>
    <property type="match status" value="1"/>
</dbReference>
<dbReference type="OrthoDB" id="655010at2759"/>
<dbReference type="FunFam" id="3.80.10.10:FF:000111">
    <property type="entry name" value="LRR receptor-like serine/threonine-protein kinase ERECTA"/>
    <property type="match status" value="1"/>
</dbReference>
<evidence type="ECO:0000256" key="12">
    <source>
        <dbReference type="SAM" id="Phobius"/>
    </source>
</evidence>
<keyword evidence="8" id="KW-0677">Repeat</keyword>
<comment type="similarity">
    <text evidence="2">Belongs to the RLP family.</text>
</comment>
<sequence>MMHRPAAMSVFLLITSCFLLLFLPIHAQHQTQPAAAAGGNTAGASCLPHERDALLAFKHGVTSDPEGLLDSWRRDGGGHSAEQDCCRWRGIRCSNRTGLVRELRLGSTVSSKALVGQISPSLLALEHLEHLDLSHNELEGPTGRIPEFMGSLKSLKYLDLAAIQFSGKVPPQLGNLSKLQYLDLSSMGGRLKATDLSWLTRLPSIQHLSLNNVNLSTVMDWPHVMNMIPSLRALYLSGCSLASANQLLPRLNLTNLEELDASSNSFDHPMSASWFWNITSLKYLDLRSNRLYGQIPHKLGDMTSLQVLDLSFNGDGDKNMGVMTTDLKNLCSLEVLNIRSALLYGDITEMFKNLSHCSPNELKELDLGFNQLTGTLAKWIGQLTSLVNLDLSWNNITGPLPASVGRFTDLKLLDLSYNHLTGNVPHEIGVLTNLTGLYLNNNDLDGVITKEHFANATSLTDIDLSYNALNIELSSEWQPPSRLSTAHFAACQMGPLFPGWLRWQVSVTDLDISSAGIADKLPEWFSDAFSNVERLNISNNQLIGGLPASLSSMSLSELYLSSSQLTGQIPALPPNISILDLSNNSLSGPLPSGSGTMNAIELSLFSNKLIGQIPESFCKYEGLAVLDLSNNFLEGELPPCLSAMEDMEFIALSNNNLSGKFPSFLENFRSVLFLDLARNKFTGSLPVWIGNLVSLRILRLSHNKFFGSIPMNITNLACLQYMDLSNNEISGSLPSYLSNLKAMRKTNMTGMCYVDDIENFHLISLSAVLKGQERNYGSISRVFDTNMMSIDLSSNNLTGKIPEEIITLNVLVNLNLSWNHFIGVVPNKIGEMQSLESLDLSRNNISGEIPATLSNLTFLSYLDLSYNNLTGRIPSGTQLDSLYAANPFMYIGNIGLCGHPLQNNCSREGDASKQGHLGRTKGHGIQFFYLGLGCGFVVGTWMAFGVLFFKQSWRIAFFQLQDKLYDKVYVLIATWVRRTQTDYHEADAIVGAPSKFSQGIHE</sequence>
<keyword evidence="11" id="KW-0325">Glycoprotein</keyword>
<reference evidence="15" key="1">
    <citation type="submission" date="2020-10" db="EMBL/GenBank/DDBJ databases">
        <authorList>
            <person name="Han B."/>
            <person name="Lu T."/>
            <person name="Zhao Q."/>
            <person name="Huang X."/>
            <person name="Zhao Y."/>
        </authorList>
    </citation>
    <scope>NUCLEOTIDE SEQUENCE</scope>
</reference>
<dbReference type="GO" id="GO:0005886">
    <property type="term" value="C:plasma membrane"/>
    <property type="evidence" value="ECO:0007669"/>
    <property type="project" value="UniProtKB-SubCell"/>
</dbReference>
<dbReference type="EMBL" id="CAJGYO010000005">
    <property type="protein sequence ID" value="CAD6232405.1"/>
    <property type="molecule type" value="Genomic_DNA"/>
</dbReference>
<accession>A0A811P585</accession>
<gene>
    <name evidence="15" type="ORF">NCGR_LOCUS22090</name>
</gene>
<evidence type="ECO:0000256" key="2">
    <source>
        <dbReference type="ARBA" id="ARBA00009592"/>
    </source>
</evidence>
<keyword evidence="3" id="KW-1003">Cell membrane</keyword>
<dbReference type="SMART" id="SM00365">
    <property type="entry name" value="LRR_SD22"/>
    <property type="match status" value="7"/>
</dbReference>
<evidence type="ECO:0000313" key="15">
    <source>
        <dbReference type="EMBL" id="CAD6232405.1"/>
    </source>
</evidence>
<feature type="chain" id="PRO_5033064855" description="Leucine-rich repeat-containing N-terminal plant-type domain-containing protein" evidence="13">
    <location>
        <begin position="28"/>
        <end position="1002"/>
    </location>
</feature>
<evidence type="ECO:0000256" key="6">
    <source>
        <dbReference type="ARBA" id="ARBA00022692"/>
    </source>
</evidence>
<dbReference type="InterPro" id="IPR003591">
    <property type="entry name" value="Leu-rich_rpt_typical-subtyp"/>
</dbReference>
<keyword evidence="7 13" id="KW-0732">Signal</keyword>
<keyword evidence="6 12" id="KW-0812">Transmembrane</keyword>
<dbReference type="FunFam" id="3.80.10.10:FF:000299">
    <property type="entry name" value="Piriformospora indica-insensitive protein 2"/>
    <property type="match status" value="1"/>
</dbReference>
<dbReference type="Gene3D" id="3.80.10.10">
    <property type="entry name" value="Ribonuclease Inhibitor"/>
    <property type="match status" value="4"/>
</dbReference>
<dbReference type="PROSITE" id="PS51257">
    <property type="entry name" value="PROKAR_LIPOPROTEIN"/>
    <property type="match status" value="1"/>
</dbReference>
<evidence type="ECO:0000256" key="13">
    <source>
        <dbReference type="SAM" id="SignalP"/>
    </source>
</evidence>
<dbReference type="SMART" id="SM00369">
    <property type="entry name" value="LRR_TYP"/>
    <property type="match status" value="10"/>
</dbReference>
<keyword evidence="10 12" id="KW-0472">Membrane</keyword>
<evidence type="ECO:0000256" key="9">
    <source>
        <dbReference type="ARBA" id="ARBA00022989"/>
    </source>
</evidence>
<feature type="transmembrane region" description="Helical" evidence="12">
    <location>
        <begin position="927"/>
        <end position="949"/>
    </location>
</feature>
<dbReference type="InterPro" id="IPR032675">
    <property type="entry name" value="LRR_dom_sf"/>
</dbReference>
<dbReference type="InterPro" id="IPR013210">
    <property type="entry name" value="LRR_N_plant-typ"/>
</dbReference>
<keyword evidence="16" id="KW-1185">Reference proteome</keyword>
<dbReference type="FunFam" id="3.80.10.10:FF:000649">
    <property type="entry name" value="Leucine Rich Repeat family protein"/>
    <property type="match status" value="1"/>
</dbReference>
<feature type="domain" description="Leucine-rich repeat-containing N-terminal plant-type" evidence="14">
    <location>
        <begin position="48"/>
        <end position="94"/>
    </location>
</feature>
<proteinExistence type="inferred from homology"/>
<keyword evidence="9 12" id="KW-1133">Transmembrane helix</keyword>
<protein>
    <recommendedName>
        <fullName evidence="14">Leucine-rich repeat-containing N-terminal plant-type domain-containing protein</fullName>
    </recommendedName>
</protein>
<dbReference type="AlphaFoldDB" id="A0A811P585"/>
<dbReference type="InterPro" id="IPR046956">
    <property type="entry name" value="RLP23-like"/>
</dbReference>
<evidence type="ECO:0000256" key="3">
    <source>
        <dbReference type="ARBA" id="ARBA00022475"/>
    </source>
</evidence>
<evidence type="ECO:0000256" key="4">
    <source>
        <dbReference type="ARBA" id="ARBA00022614"/>
    </source>
</evidence>
<evidence type="ECO:0000256" key="5">
    <source>
        <dbReference type="ARBA" id="ARBA00022626"/>
    </source>
</evidence>
<dbReference type="GO" id="GO:0009742">
    <property type="term" value="P:brassinosteroid mediated signaling pathway"/>
    <property type="evidence" value="ECO:0007669"/>
    <property type="project" value="UniProtKB-KW"/>
</dbReference>
<dbReference type="FunFam" id="3.80.10.10:FF:000095">
    <property type="entry name" value="LRR receptor-like serine/threonine-protein kinase GSO1"/>
    <property type="match status" value="1"/>
</dbReference>
<evidence type="ECO:0000256" key="7">
    <source>
        <dbReference type="ARBA" id="ARBA00022729"/>
    </source>
</evidence>
<evidence type="ECO:0000313" key="16">
    <source>
        <dbReference type="Proteomes" id="UP000604825"/>
    </source>
</evidence>
<evidence type="ECO:0000259" key="14">
    <source>
        <dbReference type="Pfam" id="PF08263"/>
    </source>
</evidence>
<evidence type="ECO:0000256" key="10">
    <source>
        <dbReference type="ARBA" id="ARBA00023136"/>
    </source>
</evidence>